<protein>
    <recommendedName>
        <fullName evidence="3">Serine kinase</fullName>
    </recommendedName>
</protein>
<organism evidence="1 2">
    <name type="scientific">Candidatus Thermofonsia Clade 1 bacterium</name>
    <dbReference type="NCBI Taxonomy" id="2364210"/>
    <lineage>
        <taxon>Bacteria</taxon>
        <taxon>Bacillati</taxon>
        <taxon>Chloroflexota</taxon>
        <taxon>Candidatus Thermofontia</taxon>
        <taxon>Candidatus Thermofonsia Clade 1</taxon>
    </lineage>
</organism>
<evidence type="ECO:0008006" key="3">
    <source>
        <dbReference type="Google" id="ProtNLM"/>
    </source>
</evidence>
<reference evidence="1 2" key="1">
    <citation type="submission" date="2017-11" db="EMBL/GenBank/DDBJ databases">
        <title>Evolution of Phototrophy in the Chloroflexi Phylum Driven by Horizontal Gene Transfer.</title>
        <authorList>
            <person name="Ward L.M."/>
            <person name="Hemp J."/>
            <person name="Shih P.M."/>
            <person name="Mcglynn S.E."/>
            <person name="Fischer W."/>
        </authorList>
    </citation>
    <scope>NUCLEOTIDE SEQUENCE [LARGE SCALE GENOMIC DNA]</scope>
    <source>
        <strain evidence="1">JP3_13</strain>
    </source>
</reference>
<name>A0A2M8PG34_9CHLR</name>
<accession>A0A2M8PG34</accession>
<dbReference type="EMBL" id="PGTM01000048">
    <property type="protein sequence ID" value="PJF36507.1"/>
    <property type="molecule type" value="Genomic_DNA"/>
</dbReference>
<sequence length="335" mass="37721">MHIPTQALYQRKLQIIHSVFQISTNAPWLVQAEEYFGTKDVQSLLTNYHSVSEAPESAHADAEVLLLDLPDQPLRVHVAPRQLWISGDLSALERDVRDRRYSIFGNMGLFFRYSLAALQRFHGIVSMHASSFYHPERNELLIVGGGSGAGKSVYLFEGLRRGYQVFTAEMTFFRIDADGVHFYKGALHDNVWTGSIQGEFADVIREKLGVQHLEQRQNFLAKAVIDLTPAATAQDVISNPKVLLLLSRLEQDRPTCSVTPIDDARTAACRVYEVASEKLQSGYVLYERYAAPNVDDAELQAQRFALCLQFVQGSWLRGVRKVVAGNRNCMEAVQF</sequence>
<dbReference type="AlphaFoldDB" id="A0A2M8PG34"/>
<gene>
    <name evidence="1" type="ORF">CUN49_05030</name>
</gene>
<proteinExistence type="predicted"/>
<dbReference type="Proteomes" id="UP000229681">
    <property type="component" value="Unassembled WGS sequence"/>
</dbReference>
<comment type="caution">
    <text evidence="1">The sequence shown here is derived from an EMBL/GenBank/DDBJ whole genome shotgun (WGS) entry which is preliminary data.</text>
</comment>
<evidence type="ECO:0000313" key="2">
    <source>
        <dbReference type="Proteomes" id="UP000229681"/>
    </source>
</evidence>
<evidence type="ECO:0000313" key="1">
    <source>
        <dbReference type="EMBL" id="PJF36507.1"/>
    </source>
</evidence>